<accession>A0A7L5JLY2</accession>
<gene>
    <name evidence="1" type="ORF">ACBT_0188</name>
</gene>
<sequence length="106" mass="12828">MAKKNLNNAFITTRIKNDDEIKKATSKNINRINEYDIEEIHKNLIKTLNIKNESETNYFLLEKFKELINEIKNEKKINNEYKEYKYKNGKNALSKKEWFKKIKNQL</sequence>
<evidence type="ECO:0000313" key="2">
    <source>
        <dbReference type="Proteomes" id="UP000509513"/>
    </source>
</evidence>
<dbReference type="Proteomes" id="UP000509513">
    <property type="component" value="Chromosome"/>
</dbReference>
<dbReference type="AlphaFoldDB" id="A0A7L5JLY2"/>
<reference evidence="1 2" key="1">
    <citation type="submission" date="2020-05" db="EMBL/GenBank/DDBJ databases">
        <title>Complete genome sequencing of Campylobacter and Arcobacter type strains.</title>
        <authorList>
            <person name="Miller W.G."/>
            <person name="Yee E."/>
        </authorList>
    </citation>
    <scope>NUCLEOTIDE SEQUENCE [LARGE SCALE GENOMIC DNA]</scope>
    <source>
        <strain evidence="1 2">LMG 21996</strain>
    </source>
</reference>
<proteinExistence type="predicted"/>
<evidence type="ECO:0000313" key="1">
    <source>
        <dbReference type="EMBL" id="QKJ26172.1"/>
    </source>
</evidence>
<dbReference type="KEGG" id="acib:ACBT_0188"/>
<organism evidence="1 2">
    <name type="scientific">Aliarcobacter cibarius</name>
    <dbReference type="NCBI Taxonomy" id="255507"/>
    <lineage>
        <taxon>Bacteria</taxon>
        <taxon>Pseudomonadati</taxon>
        <taxon>Campylobacterota</taxon>
        <taxon>Epsilonproteobacteria</taxon>
        <taxon>Campylobacterales</taxon>
        <taxon>Arcobacteraceae</taxon>
        <taxon>Aliarcobacter</taxon>
    </lineage>
</organism>
<protein>
    <submittedName>
        <fullName evidence="1">Uncharacterized protein</fullName>
    </submittedName>
</protein>
<dbReference type="EMBL" id="CP054051">
    <property type="protein sequence ID" value="QKJ26172.1"/>
    <property type="molecule type" value="Genomic_DNA"/>
</dbReference>
<dbReference type="RefSeq" id="WP_176325362.1">
    <property type="nucleotide sequence ID" value="NZ_CP054051.1"/>
</dbReference>
<name>A0A7L5JLY2_9BACT</name>